<dbReference type="Gene3D" id="2.60.120.260">
    <property type="entry name" value="Galactose-binding domain-like"/>
    <property type="match status" value="1"/>
</dbReference>
<gene>
    <name evidence="3" type="ORF">SVIO_090410</name>
</gene>
<keyword evidence="2" id="KW-0732">Signal</keyword>
<protein>
    <recommendedName>
        <fullName evidence="5">DUF4185 domain-containing protein</fullName>
    </recommendedName>
</protein>
<keyword evidence="4" id="KW-1185">Reference proteome</keyword>
<feature type="region of interest" description="Disordered" evidence="1">
    <location>
        <begin position="28"/>
        <end position="52"/>
    </location>
</feature>
<evidence type="ECO:0000313" key="4">
    <source>
        <dbReference type="Proteomes" id="UP000301309"/>
    </source>
</evidence>
<evidence type="ECO:0008006" key="5">
    <source>
        <dbReference type="Google" id="ProtNLM"/>
    </source>
</evidence>
<dbReference type="RefSeq" id="WP_137981151.1">
    <property type="nucleotide sequence ID" value="NZ_BAAASO010000010.1"/>
</dbReference>
<evidence type="ECO:0000256" key="1">
    <source>
        <dbReference type="SAM" id="MobiDB-lite"/>
    </source>
</evidence>
<sequence>MRRSRVLITLAAGLAVVTMATVPAVQADSTGTTGRARDTGRESATAATSATAANAPESDYFSTVDIAPGATIGAPAIGDNKEHGDLWPSCWSNDDNVYAAYGDGVGFGDTWQDIGVARISGTPGNLAGAQRASGDGVGRVWGAPQDYYRKPTGMVCVNGDLYLAVQDLKKGTLDNAPSATIVKSVDKGATWTSDKAKPMFSDQKFTTVMFLDYGKDNANSPDGYVYAYGLDYNWRDTFDPDPDPTDLYLARVPATSIMDRSTWQFYAGDSGGAPRWSSSIDQRVSVLHDDHRVYQNVGTAGRVKDLSVISQGGVVYNKALKRYIYTSWTEYTYEFYEAPTPWGPWKHFTPKDFGGYPWTHTKHGGYATTIPSKYISADGKSMWLQSNVCPCGGGYPAGDFWAYTFSLRKMSLTPSVPTTPDNTPDASRNLAREPGTVPIERATHFGRAIYNDGDTAQNEDDWNDERKPTSWWGYTWPRSYRLNQVAYTTGTMFGDGGWFSSPPKIQVRRDGTWTDVTGQRVTPSYPTSSAAGTNKTYVFDFDTTTGDGVRVIGGAGGTQTFTSIAELAAHYR</sequence>
<feature type="signal peptide" evidence="2">
    <location>
        <begin position="1"/>
        <end position="27"/>
    </location>
</feature>
<evidence type="ECO:0000256" key="2">
    <source>
        <dbReference type="SAM" id="SignalP"/>
    </source>
</evidence>
<feature type="region of interest" description="Disordered" evidence="1">
    <location>
        <begin position="415"/>
        <end position="436"/>
    </location>
</feature>
<accession>A0A4D4LIX2</accession>
<feature type="chain" id="PRO_5020819843" description="DUF4185 domain-containing protein" evidence="2">
    <location>
        <begin position="28"/>
        <end position="572"/>
    </location>
</feature>
<comment type="caution">
    <text evidence="3">The sequence shown here is derived from an EMBL/GenBank/DDBJ whole genome shotgun (WGS) entry which is preliminary data.</text>
</comment>
<evidence type="ECO:0000313" key="3">
    <source>
        <dbReference type="EMBL" id="GDY58418.1"/>
    </source>
</evidence>
<proteinExistence type="predicted"/>
<feature type="compositionally biased region" description="Polar residues" evidence="1">
    <location>
        <begin position="415"/>
        <end position="426"/>
    </location>
</feature>
<name>A0A4D4LIX2_STRVO</name>
<organism evidence="3 4">
    <name type="scientific">Streptomyces violaceusniger</name>
    <dbReference type="NCBI Taxonomy" id="68280"/>
    <lineage>
        <taxon>Bacteria</taxon>
        <taxon>Bacillati</taxon>
        <taxon>Actinomycetota</taxon>
        <taxon>Actinomycetes</taxon>
        <taxon>Kitasatosporales</taxon>
        <taxon>Streptomycetaceae</taxon>
        <taxon>Streptomyces</taxon>
        <taxon>Streptomyces violaceusniger group</taxon>
    </lineage>
</organism>
<feature type="compositionally biased region" description="Low complexity" evidence="1">
    <location>
        <begin position="43"/>
        <end position="52"/>
    </location>
</feature>
<dbReference type="Proteomes" id="UP000301309">
    <property type="component" value="Unassembled WGS sequence"/>
</dbReference>
<dbReference type="OrthoDB" id="3795970at2"/>
<dbReference type="AlphaFoldDB" id="A0A4D4LIX2"/>
<reference evidence="3 4" key="1">
    <citation type="journal article" date="2020" name="Int. J. Syst. Evol. Microbiol.">
        <title>Reclassification of Streptomyces castelarensis and Streptomyces sporoclivatus as later heterotypic synonyms of Streptomyces antimycoticus.</title>
        <authorList>
            <person name="Komaki H."/>
            <person name="Tamura T."/>
        </authorList>
    </citation>
    <scope>NUCLEOTIDE SEQUENCE [LARGE SCALE GENOMIC DNA]</scope>
    <source>
        <strain evidence="3 4">NBRC 13459</strain>
    </source>
</reference>
<dbReference type="EMBL" id="BJHW01000002">
    <property type="protein sequence ID" value="GDY58418.1"/>
    <property type="molecule type" value="Genomic_DNA"/>
</dbReference>